<evidence type="ECO:0000313" key="2">
    <source>
        <dbReference type="EMBL" id="KAK7474691.1"/>
    </source>
</evidence>
<dbReference type="EMBL" id="JACVVK020000318">
    <property type="protein sequence ID" value="KAK7478733.1"/>
    <property type="molecule type" value="Genomic_DNA"/>
</dbReference>
<comment type="caution">
    <text evidence="3">The sequence shown here is derived from an EMBL/GenBank/DDBJ whole genome shotgun (WGS) entry which is preliminary data.</text>
</comment>
<sequence length="107" mass="12176">FAWLIDRCSSTPDQLFRGFSTTGLASGGKRDSRQGSYYQPAHDPGQEIGCGTRVSYRWKNDGRRPLYRLHQRPARIDTCPVTLRDQLGAICCTRRTEVDSVRSDRIL</sequence>
<reference evidence="3" key="1">
    <citation type="submission" date="2020-09" db="EMBL/GenBank/DDBJ databases">
        <authorList>
            <person name="Won Y."/>
        </authorList>
    </citation>
    <scope>NUCLEOTIDE SEQUENCE</scope>
    <source>
        <strain evidence="3">Wonlab-2016</strain>
        <tissue evidence="3">Foot muscle</tissue>
    </source>
</reference>
<proteinExistence type="predicted"/>
<reference evidence="3" key="3">
    <citation type="submission" date="2023-01" db="EMBL/GenBank/DDBJ databases">
        <authorList>
            <person name="Patra A."/>
        </authorList>
    </citation>
    <scope>NUCLEOTIDE SEQUENCE</scope>
    <source>
        <strain evidence="3">Wonlab-2016</strain>
        <tissue evidence="3">Foot muscle</tissue>
    </source>
</reference>
<evidence type="ECO:0000313" key="3">
    <source>
        <dbReference type="EMBL" id="KAK7478733.1"/>
    </source>
</evidence>
<dbReference type="AlphaFoldDB" id="A0ABD0JV55"/>
<evidence type="ECO:0000313" key="4">
    <source>
        <dbReference type="Proteomes" id="UP001519460"/>
    </source>
</evidence>
<feature type="region of interest" description="Disordered" evidence="1">
    <location>
        <begin position="23"/>
        <end position="48"/>
    </location>
</feature>
<evidence type="ECO:0000256" key="1">
    <source>
        <dbReference type="SAM" id="MobiDB-lite"/>
    </source>
</evidence>
<feature type="non-terminal residue" evidence="3">
    <location>
        <position position="1"/>
    </location>
</feature>
<gene>
    <name evidence="3" type="ORF">BaRGS_00030037</name>
    <name evidence="2" type="ORF">BaRGS_00034056</name>
</gene>
<name>A0ABD0JV55_9CAEN</name>
<protein>
    <submittedName>
        <fullName evidence="3">Uncharacterized protein</fullName>
    </submittedName>
</protein>
<organism evidence="3 4">
    <name type="scientific">Batillaria attramentaria</name>
    <dbReference type="NCBI Taxonomy" id="370345"/>
    <lineage>
        <taxon>Eukaryota</taxon>
        <taxon>Metazoa</taxon>
        <taxon>Spiralia</taxon>
        <taxon>Lophotrochozoa</taxon>
        <taxon>Mollusca</taxon>
        <taxon>Gastropoda</taxon>
        <taxon>Caenogastropoda</taxon>
        <taxon>Sorbeoconcha</taxon>
        <taxon>Cerithioidea</taxon>
        <taxon>Batillariidae</taxon>
        <taxon>Batillaria</taxon>
    </lineage>
</organism>
<keyword evidence="4" id="KW-1185">Reference proteome</keyword>
<accession>A0ABD0JV55</accession>
<reference evidence="3 4" key="2">
    <citation type="journal article" date="2023" name="Sci. Data">
        <title>Genome assembly of the Korean intertidal mud-creeper Batillaria attramentaria.</title>
        <authorList>
            <person name="Patra A.K."/>
            <person name="Ho P.T."/>
            <person name="Jun S."/>
            <person name="Lee S.J."/>
            <person name="Kim Y."/>
            <person name="Won Y.J."/>
        </authorList>
    </citation>
    <scope>NUCLEOTIDE SEQUENCE [LARGE SCALE GENOMIC DNA]</scope>
    <source>
        <strain evidence="3">Wonlab-2016</strain>
    </source>
</reference>
<dbReference type="EMBL" id="JACVVK020000428">
    <property type="protein sequence ID" value="KAK7474691.1"/>
    <property type="molecule type" value="Genomic_DNA"/>
</dbReference>
<dbReference type="Proteomes" id="UP001519460">
    <property type="component" value="Unassembled WGS sequence"/>
</dbReference>